<evidence type="ECO:0000313" key="3">
    <source>
        <dbReference type="Proteomes" id="UP000263993"/>
    </source>
</evidence>
<comment type="caution">
    <text evidence="2">The sequence shown here is derived from an EMBL/GenBank/DDBJ whole genome shotgun (WGS) entry which is preliminary data.</text>
</comment>
<dbReference type="Pfam" id="PF00535">
    <property type="entry name" value="Glycos_transf_2"/>
    <property type="match status" value="1"/>
</dbReference>
<keyword evidence="3" id="KW-1185">Reference proteome</keyword>
<dbReference type="GO" id="GO:0016740">
    <property type="term" value="F:transferase activity"/>
    <property type="evidence" value="ECO:0007669"/>
    <property type="project" value="UniProtKB-KW"/>
</dbReference>
<dbReference type="Proteomes" id="UP000263993">
    <property type="component" value="Unassembled WGS sequence"/>
</dbReference>
<dbReference type="AlphaFoldDB" id="A0A371BB56"/>
<keyword evidence="2" id="KW-0808">Transferase</keyword>
<dbReference type="InterPro" id="IPR029044">
    <property type="entry name" value="Nucleotide-diphossugar_trans"/>
</dbReference>
<dbReference type="Gene3D" id="3.90.550.10">
    <property type="entry name" value="Spore Coat Polysaccharide Biosynthesis Protein SpsA, Chain A"/>
    <property type="match status" value="1"/>
</dbReference>
<evidence type="ECO:0000313" key="2">
    <source>
        <dbReference type="EMBL" id="RDV04737.1"/>
    </source>
</evidence>
<evidence type="ECO:0000259" key="1">
    <source>
        <dbReference type="Pfam" id="PF00535"/>
    </source>
</evidence>
<dbReference type="EMBL" id="QRGO01000001">
    <property type="protein sequence ID" value="RDV04737.1"/>
    <property type="molecule type" value="Genomic_DNA"/>
</dbReference>
<dbReference type="RefSeq" id="WP_115516763.1">
    <property type="nucleotide sequence ID" value="NZ_QRGO01000001.1"/>
</dbReference>
<feature type="domain" description="Glycosyltransferase 2-like" evidence="1">
    <location>
        <begin position="13"/>
        <end position="176"/>
    </location>
</feature>
<dbReference type="OrthoDB" id="9807795at2"/>
<proteinExistence type="predicted"/>
<protein>
    <submittedName>
        <fullName evidence="2">Glycosyltransferase</fullName>
    </submittedName>
</protein>
<dbReference type="PANTHER" id="PTHR48090:SF7">
    <property type="entry name" value="RFBJ PROTEIN"/>
    <property type="match status" value="1"/>
</dbReference>
<accession>A0A371BB56</accession>
<reference evidence="3" key="1">
    <citation type="submission" date="2018-08" db="EMBL/GenBank/DDBJ databases">
        <authorList>
            <person name="Kim S.-J."/>
            <person name="Jung G.-Y."/>
        </authorList>
    </citation>
    <scope>NUCLEOTIDE SEQUENCE [LARGE SCALE GENOMIC DNA]</scope>
    <source>
        <strain evidence="3">GY_H</strain>
    </source>
</reference>
<sequence length="258" mass="28476">MSVESDMTARLDIVIPVYNEGPNILSTLGSLRDNVRTPFRVLICYDRPDDDTLTTIDAHRDRLGGMAIDYVRNPGRGAHGAVMAGFAVSTAPFVIVLPADDDFNGGILDGMVAKAAAGADLVCASRFIPGGSMVGCPWLKATLVRTAAFTLHHVARLPTHDPTSGFRLFSRRVIDAIAVESDSGFCYSIELLVKCHRLGWPVAEVPAQWIERTKGASRFRVLHWLPAYLRWYRYAFATTFLRRPANSVTLRQTWKPAT</sequence>
<dbReference type="InterPro" id="IPR050256">
    <property type="entry name" value="Glycosyltransferase_2"/>
</dbReference>
<gene>
    <name evidence="2" type="ORF">DXH78_09280</name>
</gene>
<organism evidence="2 3">
    <name type="scientific">Undibacter mobilis</name>
    <dbReference type="NCBI Taxonomy" id="2292256"/>
    <lineage>
        <taxon>Bacteria</taxon>
        <taxon>Pseudomonadati</taxon>
        <taxon>Pseudomonadota</taxon>
        <taxon>Alphaproteobacteria</taxon>
        <taxon>Hyphomicrobiales</taxon>
        <taxon>Nitrobacteraceae</taxon>
        <taxon>Undibacter</taxon>
    </lineage>
</organism>
<name>A0A371BB56_9BRAD</name>
<dbReference type="SUPFAM" id="SSF53448">
    <property type="entry name" value="Nucleotide-diphospho-sugar transferases"/>
    <property type="match status" value="1"/>
</dbReference>
<dbReference type="PANTHER" id="PTHR48090">
    <property type="entry name" value="UNDECAPRENYL-PHOSPHATE 4-DEOXY-4-FORMAMIDO-L-ARABINOSE TRANSFERASE-RELATED"/>
    <property type="match status" value="1"/>
</dbReference>
<dbReference type="InterPro" id="IPR001173">
    <property type="entry name" value="Glyco_trans_2-like"/>
</dbReference>